<gene>
    <name evidence="1" type="ORF">EXN66_Car016679</name>
</gene>
<protein>
    <submittedName>
        <fullName evidence="1">Uncharacterized protein</fullName>
    </submittedName>
</protein>
<keyword evidence="2" id="KW-1185">Reference proteome</keyword>
<dbReference type="EMBL" id="CM015727">
    <property type="protein sequence ID" value="KAF3700991.1"/>
    <property type="molecule type" value="Genomic_DNA"/>
</dbReference>
<dbReference type="AlphaFoldDB" id="A0A6G1QEA9"/>
<reference evidence="1 2" key="1">
    <citation type="submission" date="2019-02" db="EMBL/GenBank/DDBJ databases">
        <title>Opniocepnalus argus genome.</title>
        <authorList>
            <person name="Zhou C."/>
            <person name="Xiao S."/>
        </authorList>
    </citation>
    <scope>NUCLEOTIDE SEQUENCE [LARGE SCALE GENOMIC DNA]</scope>
    <source>
        <strain evidence="1">OARG1902GOOAL</strain>
        <tissue evidence="1">Muscle</tissue>
    </source>
</reference>
<reference evidence="2" key="2">
    <citation type="submission" date="2019-02" db="EMBL/GenBank/DDBJ databases">
        <title>Opniocepnalus argus Var Kimnra genome.</title>
        <authorList>
            <person name="Zhou C."/>
            <person name="Xiao S."/>
        </authorList>
    </citation>
    <scope>NUCLEOTIDE SEQUENCE [LARGE SCALE GENOMIC DNA]</scope>
</reference>
<name>A0A6G1QEA9_CHAAH</name>
<organism evidence="1 2">
    <name type="scientific">Channa argus</name>
    <name type="common">Northern snakehead</name>
    <name type="synonym">Ophicephalus argus</name>
    <dbReference type="NCBI Taxonomy" id="215402"/>
    <lineage>
        <taxon>Eukaryota</taxon>
        <taxon>Metazoa</taxon>
        <taxon>Chordata</taxon>
        <taxon>Craniata</taxon>
        <taxon>Vertebrata</taxon>
        <taxon>Euteleostomi</taxon>
        <taxon>Actinopterygii</taxon>
        <taxon>Neopterygii</taxon>
        <taxon>Teleostei</taxon>
        <taxon>Neoteleostei</taxon>
        <taxon>Acanthomorphata</taxon>
        <taxon>Anabantaria</taxon>
        <taxon>Anabantiformes</taxon>
        <taxon>Channoidei</taxon>
        <taxon>Channidae</taxon>
        <taxon>Channa</taxon>
    </lineage>
</organism>
<proteinExistence type="predicted"/>
<sequence length="100" mass="11456">MACKHNHFTPQQSLKCLNVHQYHHKILSNISVCMLDLWPGVISATRVQRLTQGCLHTVSDVPLYTVVLETFYKGLISPDSLKLHEKNSFYLPPFLHRSIA</sequence>
<accession>A0A6G1QEA9</accession>
<dbReference type="Proteomes" id="UP000503349">
    <property type="component" value="Chromosome 16"/>
</dbReference>
<evidence type="ECO:0000313" key="1">
    <source>
        <dbReference type="EMBL" id="KAF3700991.1"/>
    </source>
</evidence>
<evidence type="ECO:0000313" key="2">
    <source>
        <dbReference type="Proteomes" id="UP000503349"/>
    </source>
</evidence>